<protein>
    <submittedName>
        <fullName evidence="3">Uncharacterized protein</fullName>
    </submittedName>
</protein>
<dbReference type="KEGG" id="sacd:HS1genome_1618"/>
<keyword evidence="2" id="KW-0812">Transmembrane</keyword>
<evidence type="ECO:0000256" key="2">
    <source>
        <dbReference type="SAM" id="Phobius"/>
    </source>
</evidence>
<dbReference type="InterPro" id="IPR056538">
    <property type="entry name" value="ArlX"/>
</dbReference>
<gene>
    <name evidence="3" type="ORF">HS1genome_1618</name>
</gene>
<keyword evidence="2" id="KW-1133">Transmembrane helix</keyword>
<feature type="compositionally biased region" description="Low complexity" evidence="1">
    <location>
        <begin position="53"/>
        <end position="67"/>
    </location>
</feature>
<name>A0A348B4X7_9CREN</name>
<dbReference type="EMBL" id="AP018553">
    <property type="protein sequence ID" value="BBD73229.1"/>
    <property type="molecule type" value="Genomic_DNA"/>
</dbReference>
<feature type="transmembrane region" description="Helical" evidence="2">
    <location>
        <begin position="15"/>
        <end position="38"/>
    </location>
</feature>
<keyword evidence="4" id="KW-1185">Reference proteome</keyword>
<dbReference type="Pfam" id="PF24151">
    <property type="entry name" value="ArlX"/>
    <property type="match status" value="1"/>
</dbReference>
<proteinExistence type="predicted"/>
<reference evidence="4" key="1">
    <citation type="submission" date="2018-04" db="EMBL/GenBank/DDBJ databases">
        <title>Complete genome sequence of Sulfodiicoccus acidiphilus strain HS-1.</title>
        <authorList>
            <person name="Sakai H.D."/>
            <person name="Kurosawa N."/>
        </authorList>
    </citation>
    <scope>NUCLEOTIDE SEQUENCE [LARGE SCALE GENOMIC DNA]</scope>
    <source>
        <strain evidence="4">HS-1</strain>
    </source>
</reference>
<organism evidence="3 4">
    <name type="scientific">Sulfodiicoccus acidiphilus</name>
    <dbReference type="NCBI Taxonomy" id="1670455"/>
    <lineage>
        <taxon>Archaea</taxon>
        <taxon>Thermoproteota</taxon>
        <taxon>Thermoprotei</taxon>
        <taxon>Sulfolobales</taxon>
        <taxon>Sulfolobaceae</taxon>
        <taxon>Sulfodiicoccus</taxon>
    </lineage>
</organism>
<evidence type="ECO:0000256" key="1">
    <source>
        <dbReference type="SAM" id="MobiDB-lite"/>
    </source>
</evidence>
<accession>A0A348B4X7</accession>
<feature type="region of interest" description="Disordered" evidence="1">
    <location>
        <begin position="49"/>
        <end position="78"/>
    </location>
</feature>
<keyword evidence="2" id="KW-0472">Membrane</keyword>
<dbReference type="AlphaFoldDB" id="A0A348B4X7"/>
<evidence type="ECO:0000313" key="3">
    <source>
        <dbReference type="EMBL" id="BBD73229.1"/>
    </source>
</evidence>
<evidence type="ECO:0000313" key="4">
    <source>
        <dbReference type="Proteomes" id="UP000276741"/>
    </source>
</evidence>
<sequence length="243" mass="27014">MVIKMPLPDIASNPLVFLSLTISVPLAVFFFFMFRFLFPRWGVRMGKQNEAVQPQQGQGTQPQAQPQAEPPREDPTKPLLARMDKMQGELIKAQKDGVAELKEAIQALATSIEDTALAVKSAQSDRASPFNVVPMEEVKESPAGIGGVSMSGVNLPKFIQMCALLEAMEYDNDRIRDLYDLSLLTSDDMELLTRIQEFLANSKGRYRAKDLALTAYHIAETYKSSSPEMRKFLLTIRGVGDGQ</sequence>
<dbReference type="Proteomes" id="UP000276741">
    <property type="component" value="Chromosome"/>
</dbReference>